<evidence type="ECO:0000313" key="2">
    <source>
        <dbReference type="EMBL" id="MCI0183243.1"/>
    </source>
</evidence>
<dbReference type="RefSeq" id="WP_241713243.1">
    <property type="nucleotide sequence ID" value="NZ_JALBUF010000003.1"/>
</dbReference>
<organism evidence="2 3">
    <name type="scientific">Sulfoacidibacillus ferrooxidans</name>
    <dbReference type="NCBI Taxonomy" id="2005001"/>
    <lineage>
        <taxon>Bacteria</taxon>
        <taxon>Bacillati</taxon>
        <taxon>Bacillota</taxon>
        <taxon>Bacilli</taxon>
        <taxon>Bacillales</taxon>
        <taxon>Alicyclobacillaceae</taxon>
        <taxon>Sulfoacidibacillus</taxon>
    </lineage>
</organism>
<keyword evidence="1" id="KW-0472">Membrane</keyword>
<accession>A0A9X1V8I6</accession>
<dbReference type="AlphaFoldDB" id="A0A9X1V8I6"/>
<keyword evidence="3" id="KW-1185">Reference proteome</keyword>
<proteinExistence type="predicted"/>
<keyword evidence="1" id="KW-1133">Transmembrane helix</keyword>
<name>A0A9X1V8I6_9BACL</name>
<protein>
    <recommendedName>
        <fullName evidence="4">NfeD-like C-terminal domain-containing protein</fullName>
    </recommendedName>
</protein>
<gene>
    <name evidence="2" type="ORF">MM817_01514</name>
</gene>
<evidence type="ECO:0000313" key="3">
    <source>
        <dbReference type="Proteomes" id="UP001139263"/>
    </source>
</evidence>
<comment type="caution">
    <text evidence="2">The sequence shown here is derived from an EMBL/GenBank/DDBJ whole genome shotgun (WGS) entry which is preliminary data.</text>
</comment>
<evidence type="ECO:0000256" key="1">
    <source>
        <dbReference type="SAM" id="Phobius"/>
    </source>
</evidence>
<evidence type="ECO:0008006" key="4">
    <source>
        <dbReference type="Google" id="ProtNLM"/>
    </source>
</evidence>
<sequence length="105" mass="11622">MVFGSQLGMLWLVFFLVSGCSWLMYVLIVKQQNRRLKTDVLLQLRGARGIAVTSMQEGGGGFVRIGSDIWPVVALGIQCSSISAGQFVRIQDIRDNQFIISGIEE</sequence>
<dbReference type="InterPro" id="IPR012340">
    <property type="entry name" value="NA-bd_OB-fold"/>
</dbReference>
<keyword evidence="1" id="KW-0812">Transmembrane</keyword>
<feature type="transmembrane region" description="Helical" evidence="1">
    <location>
        <begin position="6"/>
        <end position="28"/>
    </location>
</feature>
<reference evidence="2" key="1">
    <citation type="submission" date="2022-03" db="EMBL/GenBank/DDBJ databases">
        <title>Draft Genome Sequence of Firmicute Strain S0AB, a Heterotrophic Iron/Sulfur-Oxidizing Extreme Acidophile.</title>
        <authorList>
            <person name="Vergara E."/>
            <person name="Pakostova E."/>
            <person name="Johnson D.B."/>
            <person name="Holmes D.S."/>
        </authorList>
    </citation>
    <scope>NUCLEOTIDE SEQUENCE</scope>
    <source>
        <strain evidence="2">S0AB</strain>
    </source>
</reference>
<dbReference type="EMBL" id="JALBUF010000003">
    <property type="protein sequence ID" value="MCI0183243.1"/>
    <property type="molecule type" value="Genomic_DNA"/>
</dbReference>
<dbReference type="Proteomes" id="UP001139263">
    <property type="component" value="Unassembled WGS sequence"/>
</dbReference>
<dbReference type="Gene3D" id="2.40.50.140">
    <property type="entry name" value="Nucleic acid-binding proteins"/>
    <property type="match status" value="1"/>
</dbReference>